<gene>
    <name evidence="4" type="ORF">GSLYS_00011742001</name>
</gene>
<evidence type="ECO:0000313" key="4">
    <source>
        <dbReference type="EMBL" id="CAL1537866.1"/>
    </source>
</evidence>
<dbReference type="EMBL" id="CAXITT010000278">
    <property type="protein sequence ID" value="CAL1537866.1"/>
    <property type="molecule type" value="Genomic_DNA"/>
</dbReference>
<dbReference type="SUPFAM" id="SSF48403">
    <property type="entry name" value="Ankyrin repeat"/>
    <property type="match status" value="1"/>
</dbReference>
<dbReference type="SMART" id="SM00248">
    <property type="entry name" value="ANK"/>
    <property type="match status" value="7"/>
</dbReference>
<name>A0AAV2HWL7_LYMST</name>
<dbReference type="Proteomes" id="UP001497497">
    <property type="component" value="Unassembled WGS sequence"/>
</dbReference>
<keyword evidence="5" id="KW-1185">Reference proteome</keyword>
<dbReference type="PROSITE" id="PS50088">
    <property type="entry name" value="ANK_REPEAT"/>
    <property type="match status" value="3"/>
</dbReference>
<evidence type="ECO:0000256" key="3">
    <source>
        <dbReference type="PROSITE-ProRule" id="PRU00023"/>
    </source>
</evidence>
<feature type="non-terminal residue" evidence="4">
    <location>
        <position position="417"/>
    </location>
</feature>
<accession>A0AAV2HWL7</accession>
<feature type="repeat" description="ANK" evidence="3">
    <location>
        <begin position="62"/>
        <end position="95"/>
    </location>
</feature>
<dbReference type="InterPro" id="IPR002110">
    <property type="entry name" value="Ankyrin_rpt"/>
</dbReference>
<dbReference type="InterPro" id="IPR036770">
    <property type="entry name" value="Ankyrin_rpt-contain_sf"/>
</dbReference>
<dbReference type="PROSITE" id="PS50297">
    <property type="entry name" value="ANK_REP_REGION"/>
    <property type="match status" value="2"/>
</dbReference>
<protein>
    <submittedName>
        <fullName evidence="4">Uncharacterized protein</fullName>
    </submittedName>
</protein>
<organism evidence="4 5">
    <name type="scientific">Lymnaea stagnalis</name>
    <name type="common">Great pond snail</name>
    <name type="synonym">Helix stagnalis</name>
    <dbReference type="NCBI Taxonomy" id="6523"/>
    <lineage>
        <taxon>Eukaryota</taxon>
        <taxon>Metazoa</taxon>
        <taxon>Spiralia</taxon>
        <taxon>Lophotrochozoa</taxon>
        <taxon>Mollusca</taxon>
        <taxon>Gastropoda</taxon>
        <taxon>Heterobranchia</taxon>
        <taxon>Euthyneura</taxon>
        <taxon>Panpulmonata</taxon>
        <taxon>Hygrophila</taxon>
        <taxon>Lymnaeoidea</taxon>
        <taxon>Lymnaeidae</taxon>
        <taxon>Lymnaea</taxon>
    </lineage>
</organism>
<dbReference type="PANTHER" id="PTHR24126:SF14">
    <property type="entry name" value="ANK_REP_REGION DOMAIN-CONTAINING PROTEIN"/>
    <property type="match status" value="1"/>
</dbReference>
<evidence type="ECO:0000313" key="5">
    <source>
        <dbReference type="Proteomes" id="UP001497497"/>
    </source>
</evidence>
<evidence type="ECO:0000256" key="2">
    <source>
        <dbReference type="ARBA" id="ARBA00023043"/>
    </source>
</evidence>
<dbReference type="AlphaFoldDB" id="A0AAV2HWL7"/>
<feature type="repeat" description="ANK" evidence="3">
    <location>
        <begin position="129"/>
        <end position="162"/>
    </location>
</feature>
<feature type="repeat" description="ANK" evidence="3">
    <location>
        <begin position="96"/>
        <end position="128"/>
    </location>
</feature>
<dbReference type="PANTHER" id="PTHR24126">
    <property type="entry name" value="ANKYRIN REPEAT, PH AND SEC7 DOMAIN CONTAINING PROTEIN SECG-RELATED"/>
    <property type="match status" value="1"/>
</dbReference>
<keyword evidence="2 3" id="KW-0040">ANK repeat</keyword>
<reference evidence="4 5" key="1">
    <citation type="submission" date="2024-04" db="EMBL/GenBank/DDBJ databases">
        <authorList>
            <consortium name="Genoscope - CEA"/>
            <person name="William W."/>
        </authorList>
    </citation>
    <scope>NUCLEOTIDE SEQUENCE [LARGE SCALE GENOMIC DNA]</scope>
</reference>
<dbReference type="Gene3D" id="1.25.40.20">
    <property type="entry name" value="Ankyrin repeat-containing domain"/>
    <property type="match status" value="2"/>
</dbReference>
<dbReference type="Pfam" id="PF12796">
    <property type="entry name" value="Ank_2"/>
    <property type="match status" value="2"/>
</dbReference>
<evidence type="ECO:0000256" key="1">
    <source>
        <dbReference type="ARBA" id="ARBA00022737"/>
    </source>
</evidence>
<proteinExistence type="predicted"/>
<comment type="caution">
    <text evidence="4">The sequence shown here is derived from an EMBL/GenBank/DDBJ whole genome shotgun (WGS) entry which is preliminary data.</text>
</comment>
<keyword evidence="1" id="KW-0677">Repeat</keyword>
<sequence>MLSYHRGVINLLLDSGADVNKRVDNSTHLLNLLDRAVLFDHLGQTMLLLLQHGANVDDADSRGRTALIMASEMNSTGDMLKLLLSFESNINRQDVSGKTALHHAIERGMSENLRILIDSGADVNLITKDGLSPIHQCMKYSMHGQGLTMLLDNGADVNMEDEAGNNVLMAALHIGCSTGLIERLITARADVNHRNKEGLTPLMLVSQRSPNLEIYKILLEAHADIKRVAGTERNRKTALSILLNTHGLDEIRNAEFLLDHGATSVFINPEILHRAIILGEENLVGKLILKGLPSANIRFRRRLTAWRSRYLSPLSVALLMEKTHLVHYFLDIAFLTESDIPTLSRNASVLDTIFSFNERCFPLVQEISSRPLALSTLSFIKISAALGTDDREEKVSATQLPMILQERLLFRTKPLPV</sequence>